<evidence type="ECO:0000259" key="1">
    <source>
        <dbReference type="PROSITE" id="PS50200"/>
    </source>
</evidence>
<gene>
    <name evidence="2" type="ORF">GSONMT00004822001</name>
</gene>
<dbReference type="InterPro" id="IPR039664">
    <property type="entry name" value="GRB/APBB1IP"/>
</dbReference>
<dbReference type="Gene3D" id="3.10.20.90">
    <property type="entry name" value="Phosphatidylinositol 3-kinase Catalytic Subunit, Chain A, domain 1"/>
    <property type="match status" value="1"/>
</dbReference>
<dbReference type="EMBL" id="FR905360">
    <property type="protein sequence ID" value="CDQ78696.1"/>
    <property type="molecule type" value="Genomic_DNA"/>
</dbReference>
<reference evidence="2" key="2">
    <citation type="submission" date="2014-03" db="EMBL/GenBank/DDBJ databases">
        <authorList>
            <person name="Genoscope - CEA"/>
        </authorList>
    </citation>
    <scope>NUCLEOTIDE SEQUENCE</scope>
</reference>
<dbReference type="SMART" id="SM00314">
    <property type="entry name" value="RA"/>
    <property type="match status" value="1"/>
</dbReference>
<dbReference type="PANTHER" id="PTHR11243:SF4">
    <property type="entry name" value="GROWTH FACTOR RECEPTOR-BOUND PROTEIN 10"/>
    <property type="match status" value="1"/>
</dbReference>
<evidence type="ECO:0000313" key="3">
    <source>
        <dbReference type="Proteomes" id="UP000193380"/>
    </source>
</evidence>
<dbReference type="STRING" id="8022.A0A060XGX6"/>
<protein>
    <recommendedName>
        <fullName evidence="1">Ras-associating domain-containing protein</fullName>
    </recommendedName>
</protein>
<dbReference type="InterPro" id="IPR029071">
    <property type="entry name" value="Ubiquitin-like_domsf"/>
</dbReference>
<dbReference type="AlphaFoldDB" id="A0A060XGX6"/>
<dbReference type="Proteomes" id="UP000193380">
    <property type="component" value="Unassembled WGS sequence"/>
</dbReference>
<dbReference type="PANTHER" id="PTHR11243">
    <property type="entry name" value="GROWTH FACTOR RECEPTOR-BOUND PROTEIN"/>
    <property type="match status" value="1"/>
</dbReference>
<sequence length="92" mass="10750">MRARDVCQLLVYKSHCLDDNSWSLVEHHPLLGLERCLEDHELVVQVQASMTSDSKFLFRKNYAKYEFFRNPLVSPLSTRAHTPLHTLPEVIQ</sequence>
<evidence type="ECO:0000313" key="2">
    <source>
        <dbReference type="EMBL" id="CDQ78696.1"/>
    </source>
</evidence>
<accession>A0A060XGX6</accession>
<organism evidence="2 3">
    <name type="scientific">Oncorhynchus mykiss</name>
    <name type="common">Rainbow trout</name>
    <name type="synonym">Salmo gairdneri</name>
    <dbReference type="NCBI Taxonomy" id="8022"/>
    <lineage>
        <taxon>Eukaryota</taxon>
        <taxon>Metazoa</taxon>
        <taxon>Chordata</taxon>
        <taxon>Craniata</taxon>
        <taxon>Vertebrata</taxon>
        <taxon>Euteleostomi</taxon>
        <taxon>Actinopterygii</taxon>
        <taxon>Neopterygii</taxon>
        <taxon>Teleostei</taxon>
        <taxon>Protacanthopterygii</taxon>
        <taxon>Salmoniformes</taxon>
        <taxon>Salmonidae</taxon>
        <taxon>Salmoninae</taxon>
        <taxon>Oncorhynchus</taxon>
    </lineage>
</organism>
<dbReference type="PaxDb" id="8022-A0A060XGX6"/>
<dbReference type="SUPFAM" id="SSF54236">
    <property type="entry name" value="Ubiquitin-like"/>
    <property type="match status" value="1"/>
</dbReference>
<feature type="domain" description="Ras-associating" evidence="1">
    <location>
        <begin position="1"/>
        <end position="63"/>
    </location>
</feature>
<dbReference type="GO" id="GO:0030178">
    <property type="term" value="P:negative regulation of Wnt signaling pathway"/>
    <property type="evidence" value="ECO:0007669"/>
    <property type="project" value="TreeGrafter"/>
</dbReference>
<reference evidence="2" key="1">
    <citation type="journal article" date="2014" name="Nat. Commun.">
        <title>The rainbow trout genome provides novel insights into evolution after whole-genome duplication in vertebrates.</title>
        <authorList>
            <person name="Berthelot C."/>
            <person name="Brunet F."/>
            <person name="Chalopin D."/>
            <person name="Juanchich A."/>
            <person name="Bernard M."/>
            <person name="Noel B."/>
            <person name="Bento P."/>
            <person name="Da Silva C."/>
            <person name="Labadie K."/>
            <person name="Alberti A."/>
            <person name="Aury J.M."/>
            <person name="Louis A."/>
            <person name="Dehais P."/>
            <person name="Bardou P."/>
            <person name="Montfort J."/>
            <person name="Klopp C."/>
            <person name="Cabau C."/>
            <person name="Gaspin C."/>
            <person name="Thorgaard G.H."/>
            <person name="Boussaha M."/>
            <person name="Quillet E."/>
            <person name="Guyomard R."/>
            <person name="Galiana D."/>
            <person name="Bobe J."/>
            <person name="Volff J.N."/>
            <person name="Genet C."/>
            <person name="Wincker P."/>
            <person name="Jaillon O."/>
            <person name="Roest Crollius H."/>
            <person name="Guiguen Y."/>
        </authorList>
    </citation>
    <scope>NUCLEOTIDE SEQUENCE [LARGE SCALE GENOMIC DNA]</scope>
</reference>
<dbReference type="GO" id="GO:0005158">
    <property type="term" value="F:insulin receptor binding"/>
    <property type="evidence" value="ECO:0007669"/>
    <property type="project" value="TreeGrafter"/>
</dbReference>
<name>A0A060XGX6_ONCMY</name>
<dbReference type="InterPro" id="IPR000159">
    <property type="entry name" value="RA_dom"/>
</dbReference>
<dbReference type="Pfam" id="PF21989">
    <property type="entry name" value="RA_2"/>
    <property type="match status" value="1"/>
</dbReference>
<dbReference type="GO" id="GO:0008286">
    <property type="term" value="P:insulin receptor signaling pathway"/>
    <property type="evidence" value="ECO:0007669"/>
    <property type="project" value="TreeGrafter"/>
</dbReference>
<dbReference type="GO" id="GO:0046627">
    <property type="term" value="P:negative regulation of insulin receptor signaling pathway"/>
    <property type="evidence" value="ECO:0007669"/>
    <property type="project" value="TreeGrafter"/>
</dbReference>
<proteinExistence type="predicted"/>
<dbReference type="PROSITE" id="PS50200">
    <property type="entry name" value="RA"/>
    <property type="match status" value="1"/>
</dbReference>